<evidence type="ECO:0000256" key="2">
    <source>
        <dbReference type="ARBA" id="ARBA00009347"/>
    </source>
</evidence>
<name>A0AA89Q8L2_STRCU</name>
<dbReference type="InterPro" id="IPR009100">
    <property type="entry name" value="AcylCoA_DH/oxidase_NM_dom_sf"/>
</dbReference>
<keyword evidence="12" id="KW-1185">Reference proteome</keyword>
<dbReference type="RefSeq" id="WP_184853710.1">
    <property type="nucleotide sequence ID" value="NZ_BAABFE010000005.1"/>
</dbReference>
<dbReference type="EMBL" id="JACHLX010000001">
    <property type="protein sequence ID" value="MBB5816271.1"/>
    <property type="molecule type" value="Genomic_DNA"/>
</dbReference>
<organism evidence="11 12">
    <name type="scientific">Streptomyces collinus</name>
    <dbReference type="NCBI Taxonomy" id="42684"/>
    <lineage>
        <taxon>Bacteria</taxon>
        <taxon>Bacillati</taxon>
        <taxon>Actinomycetota</taxon>
        <taxon>Actinomycetes</taxon>
        <taxon>Kitasatosporales</taxon>
        <taxon>Streptomycetaceae</taxon>
        <taxon>Streptomyces</taxon>
    </lineage>
</organism>
<dbReference type="SUPFAM" id="SSF56645">
    <property type="entry name" value="Acyl-CoA dehydrogenase NM domain-like"/>
    <property type="match status" value="1"/>
</dbReference>
<evidence type="ECO:0000313" key="12">
    <source>
        <dbReference type="Proteomes" id="UP000579531"/>
    </source>
</evidence>
<dbReference type="Proteomes" id="UP000579531">
    <property type="component" value="Unassembled WGS sequence"/>
</dbReference>
<feature type="domain" description="Acyl-CoA dehydrogenase/oxidase N-terminal" evidence="10">
    <location>
        <begin position="11"/>
        <end position="129"/>
    </location>
</feature>
<proteinExistence type="inferred from homology"/>
<feature type="domain" description="Acyl-CoA oxidase/dehydrogenase middle" evidence="9">
    <location>
        <begin position="134"/>
        <end position="234"/>
    </location>
</feature>
<dbReference type="Pfam" id="PF02771">
    <property type="entry name" value="Acyl-CoA_dh_N"/>
    <property type="match status" value="1"/>
</dbReference>
<comment type="subunit">
    <text evidence="3">Homodimer.</text>
</comment>
<dbReference type="GeneID" id="93843722"/>
<dbReference type="InterPro" id="IPR050741">
    <property type="entry name" value="Acyl-CoA_dehydrogenase"/>
</dbReference>
<dbReference type="InterPro" id="IPR013786">
    <property type="entry name" value="AcylCoA_DH/ox_N"/>
</dbReference>
<dbReference type="FunFam" id="2.40.110.10:FF:000002">
    <property type="entry name" value="Acyl-CoA dehydrogenase fadE12"/>
    <property type="match status" value="1"/>
</dbReference>
<dbReference type="GO" id="GO:0050660">
    <property type="term" value="F:flavin adenine dinucleotide binding"/>
    <property type="evidence" value="ECO:0007669"/>
    <property type="project" value="InterPro"/>
</dbReference>
<protein>
    <submittedName>
        <fullName evidence="11">Acyl-CoA dehydrogenase</fullName>
        <ecNumber evidence="11">1.3.8.7</ecNumber>
    </submittedName>
</protein>
<comment type="cofactor">
    <cofactor evidence="1 7">
        <name>FAD</name>
        <dbReference type="ChEBI" id="CHEBI:57692"/>
    </cofactor>
</comment>
<keyword evidence="6 7" id="KW-0560">Oxidoreductase</keyword>
<reference evidence="11 12" key="1">
    <citation type="submission" date="2020-08" db="EMBL/GenBank/DDBJ databases">
        <title>Sequencing the genomes of 1000 actinobacteria strains.</title>
        <authorList>
            <person name="Klenk H.-P."/>
        </authorList>
    </citation>
    <scope>NUCLEOTIDE SEQUENCE [LARGE SCALE GENOMIC DNA]</scope>
    <source>
        <strain evidence="11 12">DSM 40129</strain>
    </source>
</reference>
<evidence type="ECO:0000256" key="1">
    <source>
        <dbReference type="ARBA" id="ARBA00001974"/>
    </source>
</evidence>
<dbReference type="AlphaFoldDB" id="A0AA89Q8L2"/>
<keyword evidence="5 7" id="KW-0274">FAD</keyword>
<gene>
    <name evidence="11" type="ORF">HNR72_007299</name>
</gene>
<dbReference type="Pfam" id="PF00441">
    <property type="entry name" value="Acyl-CoA_dh_1"/>
    <property type="match status" value="1"/>
</dbReference>
<dbReference type="Gene3D" id="1.20.140.10">
    <property type="entry name" value="Butyryl-CoA Dehydrogenase, subunit A, domain 3"/>
    <property type="match status" value="1"/>
</dbReference>
<dbReference type="InterPro" id="IPR009075">
    <property type="entry name" value="AcylCo_DH/oxidase_C"/>
</dbReference>
<evidence type="ECO:0000256" key="5">
    <source>
        <dbReference type="ARBA" id="ARBA00022827"/>
    </source>
</evidence>
<dbReference type="Gene3D" id="1.10.540.10">
    <property type="entry name" value="Acyl-CoA dehydrogenase/oxidase, N-terminal domain"/>
    <property type="match status" value="1"/>
</dbReference>
<dbReference type="GO" id="GO:0070991">
    <property type="term" value="F:medium-chain fatty acyl-CoA dehydrogenase activity"/>
    <property type="evidence" value="ECO:0007669"/>
    <property type="project" value="UniProtKB-EC"/>
</dbReference>
<accession>A0AA89Q8L2</accession>
<keyword evidence="4 7" id="KW-0285">Flavoprotein</keyword>
<evidence type="ECO:0000259" key="9">
    <source>
        <dbReference type="Pfam" id="PF02770"/>
    </source>
</evidence>
<evidence type="ECO:0000256" key="7">
    <source>
        <dbReference type="RuleBase" id="RU362125"/>
    </source>
</evidence>
<dbReference type="GO" id="GO:0005737">
    <property type="term" value="C:cytoplasm"/>
    <property type="evidence" value="ECO:0007669"/>
    <property type="project" value="TreeGrafter"/>
</dbReference>
<evidence type="ECO:0000256" key="6">
    <source>
        <dbReference type="ARBA" id="ARBA00023002"/>
    </source>
</evidence>
<dbReference type="GO" id="GO:0033539">
    <property type="term" value="P:fatty acid beta-oxidation using acyl-CoA dehydrogenase"/>
    <property type="evidence" value="ECO:0007669"/>
    <property type="project" value="TreeGrafter"/>
</dbReference>
<evidence type="ECO:0000256" key="4">
    <source>
        <dbReference type="ARBA" id="ARBA00022630"/>
    </source>
</evidence>
<dbReference type="EC" id="1.3.8.7" evidence="11"/>
<dbReference type="SUPFAM" id="SSF47203">
    <property type="entry name" value="Acyl-CoA dehydrogenase C-terminal domain-like"/>
    <property type="match status" value="1"/>
</dbReference>
<evidence type="ECO:0000313" key="11">
    <source>
        <dbReference type="EMBL" id="MBB5816271.1"/>
    </source>
</evidence>
<evidence type="ECO:0000256" key="3">
    <source>
        <dbReference type="ARBA" id="ARBA00011738"/>
    </source>
</evidence>
<evidence type="ECO:0000259" key="10">
    <source>
        <dbReference type="Pfam" id="PF02771"/>
    </source>
</evidence>
<comment type="caution">
    <text evidence="11">The sequence shown here is derived from an EMBL/GenBank/DDBJ whole genome shotgun (WGS) entry which is preliminary data.</text>
</comment>
<dbReference type="InterPro" id="IPR046373">
    <property type="entry name" value="Acyl-CoA_Oxase/DH_mid-dom_sf"/>
</dbReference>
<sequence>MSLFEMSDRAKKYQADLLEFMDAHIYPAEAVYHEQMSASGDPHFHPPILEELKAEARRRGLWNLFHPNPEWGPGLTNLEYAPLAEIMGRSHIASEACNCNAPDTGNMEVLTLFGSDEHKEKYLKPLLDGTMASAFAMTEPRVASSDATNIELRMERDADAYVLNGRKWFASNAMHKNCKVLIVMGKTDPTAAPHRQQSMMVVPVDAPGVTVVRNLPVFGYADREGHAEIIFENVRVPAKDLLKGEGEGFAISQARLGPGRIHHCMRAIGAAERALELMCRRAQSRVTFGSPVAERSNIQDWIAEARIDIEMIRLLTLKAAYLMDTVGNKEARTEIAAIKVAAPNIALKIVDRAIQVHGGAGVTDDFPLAMMYAGLRTLRLADGPDEVHKRAIARQELRQYRDEATAAVS</sequence>
<dbReference type="PANTHER" id="PTHR48083">
    <property type="entry name" value="MEDIUM-CHAIN SPECIFIC ACYL-COA DEHYDROGENASE, MITOCHONDRIAL-RELATED"/>
    <property type="match status" value="1"/>
</dbReference>
<dbReference type="InterPro" id="IPR006091">
    <property type="entry name" value="Acyl-CoA_Oxase/DH_mid-dom"/>
</dbReference>
<dbReference type="Pfam" id="PF02770">
    <property type="entry name" value="Acyl-CoA_dh_M"/>
    <property type="match status" value="1"/>
</dbReference>
<dbReference type="Gene3D" id="2.40.110.10">
    <property type="entry name" value="Butyryl-CoA Dehydrogenase, subunit A, domain 2"/>
    <property type="match status" value="1"/>
</dbReference>
<dbReference type="InterPro" id="IPR036250">
    <property type="entry name" value="AcylCo_DH-like_C"/>
</dbReference>
<feature type="domain" description="Acyl-CoA dehydrogenase/oxidase C-terminal" evidence="8">
    <location>
        <begin position="246"/>
        <end position="395"/>
    </location>
</feature>
<dbReference type="InterPro" id="IPR037069">
    <property type="entry name" value="AcylCoA_DH/ox_N_sf"/>
</dbReference>
<dbReference type="PANTHER" id="PTHR48083:SF13">
    <property type="entry name" value="ACYL-COA DEHYDROGENASE FAMILY MEMBER 11"/>
    <property type="match status" value="1"/>
</dbReference>
<evidence type="ECO:0000259" key="8">
    <source>
        <dbReference type="Pfam" id="PF00441"/>
    </source>
</evidence>
<comment type="similarity">
    <text evidence="2 7">Belongs to the acyl-CoA dehydrogenase family.</text>
</comment>